<reference evidence="1" key="2">
    <citation type="submission" date="2014-07" db="EMBL/GenBank/DDBJ databases">
        <authorList>
            <person name="Hull J."/>
        </authorList>
    </citation>
    <scope>NUCLEOTIDE SEQUENCE</scope>
</reference>
<reference evidence="1" key="1">
    <citation type="journal article" date="2014" name="PLoS ONE">
        <title>Transcriptome-Based Identification of ABC Transporters in the Western Tarnished Plant Bug Lygus hesperus.</title>
        <authorList>
            <person name="Hull J.J."/>
            <person name="Chaney K."/>
            <person name="Geib S.M."/>
            <person name="Fabrick J.A."/>
            <person name="Brent C.S."/>
            <person name="Walsh D."/>
            <person name="Lavine L.C."/>
        </authorList>
    </citation>
    <scope>NUCLEOTIDE SEQUENCE</scope>
</reference>
<gene>
    <name evidence="1" type="primary">trpC_4</name>
    <name evidence="1" type="ORF">CM83_104934</name>
</gene>
<dbReference type="EMBL" id="GBHO01017701">
    <property type="protein sequence ID" value="JAG25903.1"/>
    <property type="molecule type" value="Transcribed_RNA"/>
</dbReference>
<proteinExistence type="predicted"/>
<protein>
    <submittedName>
        <fullName evidence="1">Indole-3-glycerol phosphate synthase</fullName>
    </submittedName>
</protein>
<evidence type="ECO:0000313" key="1">
    <source>
        <dbReference type="EMBL" id="JAG25903.1"/>
    </source>
</evidence>
<dbReference type="AlphaFoldDB" id="A0A0A9Y464"/>
<name>A0A0A9Y464_LYGHE</name>
<feature type="non-terminal residue" evidence="1">
    <location>
        <position position="107"/>
    </location>
</feature>
<accession>A0A0A9Y464</accession>
<sequence length="107" mass="12068">MNSQQGTSNKLDPESRKRCNASCVYRRIVTRCSSYDLVTYRCEDHEYTSCIPHGTSCFSLNELYRTNPQGTTMLKVSKKCSMSLNDLHGGVNVRQTTNGGSKVNYIM</sequence>
<organism evidence="1">
    <name type="scientific">Lygus hesperus</name>
    <name type="common">Western plant bug</name>
    <dbReference type="NCBI Taxonomy" id="30085"/>
    <lineage>
        <taxon>Eukaryota</taxon>
        <taxon>Metazoa</taxon>
        <taxon>Ecdysozoa</taxon>
        <taxon>Arthropoda</taxon>
        <taxon>Hexapoda</taxon>
        <taxon>Insecta</taxon>
        <taxon>Pterygota</taxon>
        <taxon>Neoptera</taxon>
        <taxon>Paraneoptera</taxon>
        <taxon>Hemiptera</taxon>
        <taxon>Heteroptera</taxon>
        <taxon>Panheteroptera</taxon>
        <taxon>Cimicomorpha</taxon>
        <taxon>Miridae</taxon>
        <taxon>Mirini</taxon>
        <taxon>Lygus</taxon>
    </lineage>
</organism>